<organism evidence="1">
    <name type="scientific">uncultured Poseidoniia archaeon</name>
    <dbReference type="NCBI Taxonomy" id="1697135"/>
    <lineage>
        <taxon>Archaea</taxon>
        <taxon>Methanobacteriati</taxon>
        <taxon>Thermoplasmatota</taxon>
        <taxon>Candidatus Poseidoniia</taxon>
        <taxon>environmental samples</taxon>
    </lineage>
</organism>
<dbReference type="AlphaFoldDB" id="A0A1B1TCE4"/>
<reference evidence="1" key="1">
    <citation type="submission" date="2014-11" db="EMBL/GenBank/DDBJ databases">
        <authorList>
            <person name="Zhu J."/>
            <person name="Qi W."/>
            <person name="Song R."/>
        </authorList>
    </citation>
    <scope>NUCLEOTIDE SEQUENCE</scope>
</reference>
<dbReference type="EMBL" id="KP211862">
    <property type="protein sequence ID" value="ANV79943.1"/>
    <property type="molecule type" value="Genomic_DNA"/>
</dbReference>
<name>A0A1B1TCE4_9ARCH</name>
<evidence type="ECO:0000313" key="1">
    <source>
        <dbReference type="EMBL" id="ANV79943.1"/>
    </source>
</evidence>
<reference evidence="1" key="2">
    <citation type="journal article" date="2015" name="ISME J.">
        <title>A new class of marine Euryarchaeota group II from the Mediterranean deep chlorophyll maximum.</title>
        <authorList>
            <person name="Martin-Cuadrado A.B."/>
            <person name="Garcia-Heredia I."/>
            <person name="Molto A.G."/>
            <person name="Lopez-Ubeda R."/>
            <person name="Kimes N."/>
            <person name="Lopez-Garcia P."/>
            <person name="Moreira D."/>
            <person name="Rodriguez-Valera F."/>
        </authorList>
    </citation>
    <scope>NUCLEOTIDE SEQUENCE</scope>
</reference>
<sequence>MEEIVRAILNSRTVSLEAVEKSFNIYGFKCLGVAEKPVDIENMNDSSVYIWHVKSDILPVSKNEIERWSIDAPGDRHWILSEREIDTDLFNIFPNDFKVITWGPDKLSRWIGESVLRGDLIVDSTSHNSILPEDISNRDTINKGKNQLLTLNPIIDLEDWLKNQPSGSLNTIPVLLEVKLWQISGLMIGPDSNKDTKKWSFIEDPWMNKIFPFSEDQIFENPPGLRQIQPSESEWFSLEMLKSNLKPLLDYRKKEQSNDSDELVKSTLLEWWRVDISSLNFNFEYAQIPGWNLIFDDGEEKILHSHNGKVYNL</sequence>
<accession>A0A1B1TCE4</accession>
<protein>
    <submittedName>
        <fullName evidence="1">Uncharacterized protein</fullName>
    </submittedName>
</protein>
<proteinExistence type="predicted"/>